<name>A0ACC5R4C7_9HYPH</name>
<evidence type="ECO:0000313" key="2">
    <source>
        <dbReference type="Proteomes" id="UP000616151"/>
    </source>
</evidence>
<dbReference type="EMBL" id="JAENHL010000007">
    <property type="protein sequence ID" value="MBK1867522.1"/>
    <property type="molecule type" value="Genomic_DNA"/>
</dbReference>
<dbReference type="Proteomes" id="UP000616151">
    <property type="component" value="Unassembled WGS sequence"/>
</dbReference>
<comment type="caution">
    <text evidence="1">The sequence shown here is derived from an EMBL/GenBank/DDBJ whole genome shotgun (WGS) entry which is preliminary data.</text>
</comment>
<protein>
    <submittedName>
        <fullName evidence="1">Aminotransferase class I/II-fold pyridoxal phosphate-dependent enzyme</fullName>
    </submittedName>
</protein>
<proteinExistence type="predicted"/>
<keyword evidence="2" id="KW-1185">Reference proteome</keyword>
<evidence type="ECO:0000313" key="1">
    <source>
        <dbReference type="EMBL" id="MBK1867522.1"/>
    </source>
</evidence>
<sequence>MTDLFDKHRGIAERHERMMSLGVNAVSLTNDRILSPTRAIINGRETVLAGTNNYMGITFEPDCIAAGQEALGLYGTGTTGSRIANGSYALHRDLEKELAGFLNRTHCIMFTTGYQANLGMLAGLAGPKDTIYLDADSHSSIYDGCTLSGAKLVRFRHNDASDLDKRLARSEDGGGRLVVLEGIYSMLGDRAPLADFVEVKKKHGFQLLVDEAHSFGVLGPNGRGLADEAGLEDDVDFVVGTFSKSIGAIGGFGAGNHPLFNMLRYTSRPYMFTASPSPATVATSLAAIRKLKAEPERRERLAVNSARLFNGFKALGLALGCDSVSPIVAVNCPDEVSTIAMWNALLNAGVYVNIALPPGTPGKQCLLRCSVSAAHTFEDIDRIIALFGEVVAQGHYKKAS</sequence>
<gene>
    <name evidence="1" type="ORF">JHL16_14285</name>
</gene>
<keyword evidence="1" id="KW-0032">Aminotransferase</keyword>
<accession>A0ACC5R4C7</accession>
<organism evidence="1 2">
    <name type="scientific">Taklimakanibacter albus</name>
    <dbReference type="NCBI Taxonomy" id="2800327"/>
    <lineage>
        <taxon>Bacteria</taxon>
        <taxon>Pseudomonadati</taxon>
        <taxon>Pseudomonadota</taxon>
        <taxon>Alphaproteobacteria</taxon>
        <taxon>Hyphomicrobiales</taxon>
        <taxon>Aestuariivirgaceae</taxon>
        <taxon>Taklimakanibacter</taxon>
    </lineage>
</organism>
<keyword evidence="1" id="KW-0808">Transferase</keyword>
<reference evidence="1" key="1">
    <citation type="submission" date="2021-01" db="EMBL/GenBank/DDBJ databases">
        <authorList>
            <person name="Sun Q."/>
        </authorList>
    </citation>
    <scope>NUCLEOTIDE SEQUENCE</scope>
    <source>
        <strain evidence="1">YIM B02566</strain>
    </source>
</reference>